<evidence type="ECO:0000313" key="2">
    <source>
        <dbReference type="Proteomes" id="UP001638806"/>
    </source>
</evidence>
<gene>
    <name evidence="1" type="ORF">ACCO45_012651</name>
</gene>
<sequence length="245" mass="27143">MATKVQIPGLNRDLTKADMEQSRQLYNSLPSDDAQPAVDQILQQLADIFVKNSAHKLFGVHLIHGHLHIPEKTVLFGCESVPRCRWTKPTKTDSLDLSKLRGHNFILTDKGFHPYEYRSGRQPNMAQVGDNFLPELVNFLRTNGLGRVLALEVLDNPLPEATMELVLGDHGTVMMDSACLTGCKPFRQTGWAFADQDGKPRLCQDGKQYHGTAPNGAHVIATTPRDIIETSSHALRLLTNIGVLS</sequence>
<organism evidence="1 2">
    <name type="scientific">Purpureocillium lilacinum</name>
    <name type="common">Paecilomyces lilacinus</name>
    <dbReference type="NCBI Taxonomy" id="33203"/>
    <lineage>
        <taxon>Eukaryota</taxon>
        <taxon>Fungi</taxon>
        <taxon>Dikarya</taxon>
        <taxon>Ascomycota</taxon>
        <taxon>Pezizomycotina</taxon>
        <taxon>Sordariomycetes</taxon>
        <taxon>Hypocreomycetidae</taxon>
        <taxon>Hypocreales</taxon>
        <taxon>Ophiocordycipitaceae</taxon>
        <taxon>Purpureocillium</taxon>
    </lineage>
</organism>
<comment type="caution">
    <text evidence="1">The sequence shown here is derived from an EMBL/GenBank/DDBJ whole genome shotgun (WGS) entry which is preliminary data.</text>
</comment>
<name>A0ACC4D9A4_PURLI</name>
<reference evidence="1" key="1">
    <citation type="submission" date="2024-12" db="EMBL/GenBank/DDBJ databases">
        <title>Comparative genomics and development of molecular markers within Purpureocillium lilacinum and among Purpureocillium species.</title>
        <authorList>
            <person name="Yeh Z.-Y."/>
            <person name="Ni N.-T."/>
            <person name="Lo P.-H."/>
            <person name="Mushyakhwo K."/>
            <person name="Lin C.-F."/>
            <person name="Nai Y.-S."/>
        </authorList>
    </citation>
    <scope>NUCLEOTIDE SEQUENCE</scope>
    <source>
        <strain evidence="1">NCHU-NPUST-175</strain>
    </source>
</reference>
<protein>
    <submittedName>
        <fullName evidence="1">Uncharacterized protein</fullName>
    </submittedName>
</protein>
<dbReference type="Proteomes" id="UP001638806">
    <property type="component" value="Unassembled WGS sequence"/>
</dbReference>
<keyword evidence="2" id="KW-1185">Reference proteome</keyword>
<dbReference type="EMBL" id="JBGNUJ010000012">
    <property type="protein sequence ID" value="KAL3952708.1"/>
    <property type="molecule type" value="Genomic_DNA"/>
</dbReference>
<evidence type="ECO:0000313" key="1">
    <source>
        <dbReference type="EMBL" id="KAL3952708.1"/>
    </source>
</evidence>
<accession>A0ACC4D9A4</accession>
<proteinExistence type="predicted"/>